<proteinExistence type="predicted"/>
<organism evidence="1 2">
    <name type="scientific">Lachnoanaerobaculum saburreum DSM 3986</name>
    <dbReference type="NCBI Taxonomy" id="887325"/>
    <lineage>
        <taxon>Bacteria</taxon>
        <taxon>Bacillati</taxon>
        <taxon>Bacillota</taxon>
        <taxon>Clostridia</taxon>
        <taxon>Lachnospirales</taxon>
        <taxon>Lachnospiraceae</taxon>
        <taxon>Lachnoanaerobaculum</taxon>
    </lineage>
</organism>
<comment type="caution">
    <text evidence="1">The sequence shown here is derived from an EMBL/GenBank/DDBJ whole genome shotgun (WGS) entry which is preliminary data.</text>
</comment>
<protein>
    <submittedName>
        <fullName evidence="1">Uncharacterized protein</fullName>
    </submittedName>
</protein>
<sequence>MFNDLILYRNELKNKLIPKYKLIGIVSSLLLSKEIFKNNAAVYDFVKDVFSIDLKPYLIKSRTLTVAKISKLIFSMENDRSYKNKLYSFIQKRIDSMSDPDKKKKNQLDGWFNQ</sequence>
<reference evidence="1 2" key="1">
    <citation type="submission" date="2010-12" db="EMBL/GenBank/DDBJ databases">
        <authorList>
            <person name="Muzny D."/>
            <person name="Qin X."/>
            <person name="Deng J."/>
            <person name="Jiang H."/>
            <person name="Liu Y."/>
            <person name="Qu J."/>
            <person name="Song X.-Z."/>
            <person name="Zhang L."/>
            <person name="Thornton R."/>
            <person name="Coyle M."/>
            <person name="Francisco L."/>
            <person name="Jackson L."/>
            <person name="Javaid M."/>
            <person name="Korchina V."/>
            <person name="Kovar C."/>
            <person name="Mata R."/>
            <person name="Mathew T."/>
            <person name="Ngo R."/>
            <person name="Nguyen L."/>
            <person name="Nguyen N."/>
            <person name="Okwuonu G."/>
            <person name="Ongeri F."/>
            <person name="Pham C."/>
            <person name="Simmons D."/>
            <person name="Wilczek-Boney K."/>
            <person name="Hale W."/>
            <person name="Jakkamsetti A."/>
            <person name="Pham P."/>
            <person name="Ruth R."/>
            <person name="San Lucas F."/>
            <person name="Warren J."/>
            <person name="Zhang J."/>
            <person name="Zhao Z."/>
            <person name="Zhou C."/>
            <person name="Zhu D."/>
            <person name="Lee S."/>
            <person name="Bess C."/>
            <person name="Blankenburg K."/>
            <person name="Forbes L."/>
            <person name="Fu Q."/>
            <person name="Gubbala S."/>
            <person name="Hirani K."/>
            <person name="Jayaseelan J.C."/>
            <person name="Lara F."/>
            <person name="Munidasa M."/>
            <person name="Palculict T."/>
            <person name="Patil S."/>
            <person name="Pu L.-L."/>
            <person name="Saada N."/>
            <person name="Tang L."/>
            <person name="Weissenberger G."/>
            <person name="Zhu Y."/>
            <person name="Hemphill L."/>
            <person name="Shang Y."/>
            <person name="Youmans B."/>
            <person name="Ayvaz T."/>
            <person name="Ross M."/>
            <person name="Santibanez J."/>
            <person name="Aqrawi P."/>
            <person name="Gross S."/>
            <person name="Joshi V."/>
            <person name="Fowler G."/>
            <person name="Nazareth L."/>
            <person name="Reid J."/>
            <person name="Worley K."/>
            <person name="Petrosino J."/>
            <person name="Highlander S."/>
            <person name="Gibbs R."/>
        </authorList>
    </citation>
    <scope>NUCLEOTIDE SEQUENCE [LARGE SCALE GENOMIC DNA]</scope>
    <source>
        <strain evidence="1 2">DSM 3986</strain>
    </source>
</reference>
<name>E6LK64_9FIRM</name>
<evidence type="ECO:0000313" key="1">
    <source>
        <dbReference type="EMBL" id="EFU77704.1"/>
    </source>
</evidence>
<accession>E6LK64</accession>
<dbReference type="Proteomes" id="UP000003434">
    <property type="component" value="Unassembled WGS sequence"/>
</dbReference>
<dbReference type="AlphaFoldDB" id="E6LK64"/>
<dbReference type="EMBL" id="AEPW01000008">
    <property type="protein sequence ID" value="EFU77704.1"/>
    <property type="molecule type" value="Genomic_DNA"/>
</dbReference>
<evidence type="ECO:0000313" key="2">
    <source>
        <dbReference type="Proteomes" id="UP000003434"/>
    </source>
</evidence>
<dbReference type="HOGENOM" id="CLU_154459_2_0_9"/>
<dbReference type="RefSeq" id="WP_008750120.1">
    <property type="nucleotide sequence ID" value="NZ_GL622296.1"/>
</dbReference>
<dbReference type="eggNOG" id="ENOG5033EVV">
    <property type="taxonomic scope" value="Bacteria"/>
</dbReference>
<gene>
    <name evidence="1" type="ORF">HMPREF0381_0349</name>
</gene>